<evidence type="ECO:0000256" key="2">
    <source>
        <dbReference type="SAM" id="SignalP"/>
    </source>
</evidence>
<evidence type="ECO:0000313" key="3">
    <source>
        <dbReference type="EMBL" id="MCD7456652.1"/>
    </source>
</evidence>
<protein>
    <recommendedName>
        <fullName evidence="5">Transmembrane protein</fullName>
    </recommendedName>
</protein>
<evidence type="ECO:0000313" key="4">
    <source>
        <dbReference type="Proteomes" id="UP000823775"/>
    </source>
</evidence>
<organism evidence="3 4">
    <name type="scientific">Datura stramonium</name>
    <name type="common">Jimsonweed</name>
    <name type="synonym">Common thornapple</name>
    <dbReference type="NCBI Taxonomy" id="4076"/>
    <lineage>
        <taxon>Eukaryota</taxon>
        <taxon>Viridiplantae</taxon>
        <taxon>Streptophyta</taxon>
        <taxon>Embryophyta</taxon>
        <taxon>Tracheophyta</taxon>
        <taxon>Spermatophyta</taxon>
        <taxon>Magnoliopsida</taxon>
        <taxon>eudicotyledons</taxon>
        <taxon>Gunneridae</taxon>
        <taxon>Pentapetalae</taxon>
        <taxon>asterids</taxon>
        <taxon>lamiids</taxon>
        <taxon>Solanales</taxon>
        <taxon>Solanaceae</taxon>
        <taxon>Solanoideae</taxon>
        <taxon>Datureae</taxon>
        <taxon>Datura</taxon>
    </lineage>
</organism>
<evidence type="ECO:0008006" key="5">
    <source>
        <dbReference type="Google" id="ProtNLM"/>
    </source>
</evidence>
<keyword evidence="4" id="KW-1185">Reference proteome</keyword>
<name>A0ABS8SCR0_DATST</name>
<feature type="region of interest" description="Disordered" evidence="1">
    <location>
        <begin position="48"/>
        <end position="67"/>
    </location>
</feature>
<comment type="caution">
    <text evidence="3">The sequence shown here is derived from an EMBL/GenBank/DDBJ whole genome shotgun (WGS) entry which is preliminary data.</text>
</comment>
<evidence type="ECO:0000256" key="1">
    <source>
        <dbReference type="SAM" id="MobiDB-lite"/>
    </source>
</evidence>
<feature type="chain" id="PRO_5047488923" description="Transmembrane protein" evidence="2">
    <location>
        <begin position="28"/>
        <end position="86"/>
    </location>
</feature>
<dbReference type="EMBL" id="JACEIK010000414">
    <property type="protein sequence ID" value="MCD7456652.1"/>
    <property type="molecule type" value="Genomic_DNA"/>
</dbReference>
<gene>
    <name evidence="3" type="ORF">HAX54_032598</name>
</gene>
<feature type="signal peptide" evidence="2">
    <location>
        <begin position="1"/>
        <end position="27"/>
    </location>
</feature>
<accession>A0ABS8SCR0</accession>
<dbReference type="Proteomes" id="UP000823775">
    <property type="component" value="Unassembled WGS sequence"/>
</dbReference>
<sequence length="86" mass="9329">MRPLSSFYSLAIVLVILIFHLLFLVHGGQVVTTNDVIVDSSGDSMEVGKKGGCGQERGDCKQGNGKGGAEENFFENEDYIYTQSLP</sequence>
<proteinExistence type="predicted"/>
<reference evidence="3 4" key="1">
    <citation type="journal article" date="2021" name="BMC Genomics">
        <title>Datura genome reveals duplications of psychoactive alkaloid biosynthetic genes and high mutation rate following tissue culture.</title>
        <authorList>
            <person name="Rajewski A."/>
            <person name="Carter-House D."/>
            <person name="Stajich J."/>
            <person name="Litt A."/>
        </authorList>
    </citation>
    <scope>NUCLEOTIDE SEQUENCE [LARGE SCALE GENOMIC DNA]</scope>
    <source>
        <strain evidence="3">AR-01</strain>
    </source>
</reference>
<keyword evidence="2" id="KW-0732">Signal</keyword>